<evidence type="ECO:0000256" key="1">
    <source>
        <dbReference type="SAM" id="SignalP"/>
    </source>
</evidence>
<sequence>MPITMKRIPTFLFLLLGASCARQETPPEYNWQTLEVKASAYNSVEWQTDEDGDIAAWGDTLKPTMRAIAVSRDLLRKGLDHNTPVFIEGLDGVFLVKDKMHHRWRNKIDIYMGKDIKRARKWGVQKVKISYPVKADTLNPKTTG</sequence>
<dbReference type="PROSITE" id="PS51257">
    <property type="entry name" value="PROKAR_LIPOPROTEIN"/>
    <property type="match status" value="1"/>
</dbReference>
<evidence type="ECO:0000313" key="3">
    <source>
        <dbReference type="Proteomes" id="UP000295468"/>
    </source>
</evidence>
<dbReference type="EMBL" id="SNYI01000002">
    <property type="protein sequence ID" value="TDQ31405.1"/>
    <property type="molecule type" value="Genomic_DNA"/>
</dbReference>
<keyword evidence="1" id="KW-0732">Signal</keyword>
<gene>
    <name evidence="2" type="ORF">CLV82_2113</name>
</gene>
<dbReference type="AlphaFoldDB" id="A0A4R6TP70"/>
<organism evidence="2 3">
    <name type="scientific">Zeaxanthinibacter enoshimensis</name>
    <dbReference type="NCBI Taxonomy" id="392009"/>
    <lineage>
        <taxon>Bacteria</taxon>
        <taxon>Pseudomonadati</taxon>
        <taxon>Bacteroidota</taxon>
        <taxon>Flavobacteriia</taxon>
        <taxon>Flavobacteriales</taxon>
        <taxon>Flavobacteriaceae</taxon>
        <taxon>Zeaxanthinibacter</taxon>
    </lineage>
</organism>
<keyword evidence="3" id="KW-1185">Reference proteome</keyword>
<dbReference type="RefSeq" id="WP_243744190.1">
    <property type="nucleotide sequence ID" value="NZ_SNYI01000002.1"/>
</dbReference>
<feature type="chain" id="PRO_5020928687" evidence="1">
    <location>
        <begin position="22"/>
        <end position="144"/>
    </location>
</feature>
<evidence type="ECO:0000313" key="2">
    <source>
        <dbReference type="EMBL" id="TDQ31405.1"/>
    </source>
</evidence>
<comment type="caution">
    <text evidence="2">The sequence shown here is derived from an EMBL/GenBank/DDBJ whole genome shotgun (WGS) entry which is preliminary data.</text>
</comment>
<accession>A0A4R6TP70</accession>
<feature type="signal peptide" evidence="1">
    <location>
        <begin position="1"/>
        <end position="21"/>
    </location>
</feature>
<dbReference type="CDD" id="cd22784">
    <property type="entry name" value="DPBB_MltA_YuiC-like"/>
    <property type="match status" value="1"/>
</dbReference>
<name>A0A4R6TP70_9FLAO</name>
<reference evidence="2 3" key="1">
    <citation type="submission" date="2019-03" db="EMBL/GenBank/DDBJ databases">
        <title>Genomic Encyclopedia of Archaeal and Bacterial Type Strains, Phase II (KMG-II): from individual species to whole genera.</title>
        <authorList>
            <person name="Goeker M."/>
        </authorList>
    </citation>
    <scope>NUCLEOTIDE SEQUENCE [LARGE SCALE GENOMIC DNA]</scope>
    <source>
        <strain evidence="2 3">DSM 18435</strain>
    </source>
</reference>
<proteinExistence type="predicted"/>
<dbReference type="Proteomes" id="UP000295468">
    <property type="component" value="Unassembled WGS sequence"/>
</dbReference>
<protein>
    <submittedName>
        <fullName evidence="2">3D (Asp-Asp-Asp) domain-containing protein</fullName>
    </submittedName>
</protein>